<dbReference type="PANTHER" id="PTHR19960">
    <property type="entry name" value="TEKTIN"/>
    <property type="match status" value="1"/>
</dbReference>
<dbReference type="InterPro" id="IPR048256">
    <property type="entry name" value="Tektin-like"/>
</dbReference>
<comment type="function">
    <text evidence="9">Microtubule inner protein (MIP) part of the dynein-decorated doublet microtubules (DMTs) in cilia and flagellar axoneme. Forms filamentous polymers in the walls of ciliary and flagellar microtubules.</text>
</comment>
<keyword evidence="8 10" id="KW-0966">Cell projection</keyword>
<name>A0A6I8TY18_AEDAE</name>
<keyword evidence="6 10" id="KW-0969">Cilium</keyword>
<protein>
    <recommendedName>
        <fullName evidence="10">Tektin</fullName>
    </recommendedName>
</protein>
<evidence type="ECO:0000256" key="1">
    <source>
        <dbReference type="ARBA" id="ARBA00004611"/>
    </source>
</evidence>
<evidence type="ECO:0000256" key="4">
    <source>
        <dbReference type="ARBA" id="ARBA00022846"/>
    </source>
</evidence>
<evidence type="ECO:0000313" key="12">
    <source>
        <dbReference type="Proteomes" id="UP000008820"/>
    </source>
</evidence>
<dbReference type="PANTHER" id="PTHR19960:SF25">
    <property type="entry name" value="TEKTIN-1"/>
    <property type="match status" value="1"/>
</dbReference>
<evidence type="ECO:0000256" key="9">
    <source>
        <dbReference type="ARBA" id="ARBA00045224"/>
    </source>
</evidence>
<dbReference type="InParanoid" id="A0A6I8TY18"/>
<proteinExistence type="inferred from homology"/>
<accession>A0A6I8TY18</accession>
<dbReference type="GO" id="GO:0060271">
    <property type="term" value="P:cilium assembly"/>
    <property type="evidence" value="ECO:0007669"/>
    <property type="project" value="UniProtKB-UniRule"/>
</dbReference>
<evidence type="ECO:0000256" key="10">
    <source>
        <dbReference type="RuleBase" id="RU367040"/>
    </source>
</evidence>
<dbReference type="AlphaFoldDB" id="A0A6I8TY18"/>
<evidence type="ECO:0000256" key="7">
    <source>
        <dbReference type="ARBA" id="ARBA00023212"/>
    </source>
</evidence>
<dbReference type="FunCoup" id="A0A6I8TY18">
    <property type="interactions" value="3"/>
</dbReference>
<dbReference type="Pfam" id="PF03148">
    <property type="entry name" value="Tektin"/>
    <property type="match status" value="1"/>
</dbReference>
<gene>
    <name evidence="11" type="primary">110675561</name>
</gene>
<dbReference type="GO" id="GO:0015630">
    <property type="term" value="C:microtubule cytoskeleton"/>
    <property type="evidence" value="ECO:0007669"/>
    <property type="project" value="UniProtKB-UniRule"/>
</dbReference>
<evidence type="ECO:0000256" key="2">
    <source>
        <dbReference type="ARBA" id="ARBA00007209"/>
    </source>
</evidence>
<evidence type="ECO:0000313" key="11">
    <source>
        <dbReference type="EnsemblMetazoa" id="AAEL020423-PA"/>
    </source>
</evidence>
<dbReference type="OrthoDB" id="10054259at2759"/>
<keyword evidence="12" id="KW-1185">Reference proteome</keyword>
<dbReference type="GO" id="GO:0005634">
    <property type="term" value="C:nucleus"/>
    <property type="evidence" value="ECO:0007669"/>
    <property type="project" value="TreeGrafter"/>
</dbReference>
<keyword evidence="3" id="KW-0963">Cytoplasm</keyword>
<dbReference type="GO" id="GO:0060294">
    <property type="term" value="P:cilium movement involved in cell motility"/>
    <property type="evidence" value="ECO:0007669"/>
    <property type="project" value="UniProtKB-UniRule"/>
</dbReference>
<reference evidence="11" key="2">
    <citation type="submission" date="2020-05" db="UniProtKB">
        <authorList>
            <consortium name="EnsemblMetazoa"/>
        </authorList>
    </citation>
    <scope>IDENTIFICATION</scope>
    <source>
        <strain evidence="11">LVP_AGWG</strain>
    </source>
</reference>
<keyword evidence="4 10" id="KW-0282">Flagellum</keyword>
<dbReference type="Proteomes" id="UP000008820">
    <property type="component" value="Chromosome 2"/>
</dbReference>
<dbReference type="EnsemblMetazoa" id="AAEL020423-RA">
    <property type="protein sequence ID" value="AAEL020423-PA"/>
    <property type="gene ID" value="AAEL020423"/>
</dbReference>
<keyword evidence="5" id="KW-0175">Coiled coil</keyword>
<comment type="subcellular location">
    <subcellularLocation>
        <location evidence="10">Cytoplasm</location>
        <location evidence="10">Cytoskeleton</location>
        <location evidence="10">Cilium axoneme</location>
    </subcellularLocation>
    <subcellularLocation>
        <location evidence="1">Cytoplasm</location>
        <location evidence="1">Cytoskeleton</location>
        <location evidence="1">Flagellum axoneme</location>
    </subcellularLocation>
</comment>
<evidence type="ECO:0000256" key="5">
    <source>
        <dbReference type="ARBA" id="ARBA00023054"/>
    </source>
</evidence>
<dbReference type="InterPro" id="IPR000435">
    <property type="entry name" value="Tektins"/>
</dbReference>
<reference evidence="11 12" key="1">
    <citation type="submission" date="2017-06" db="EMBL/GenBank/DDBJ databases">
        <title>Aedes aegypti genome working group (AGWG) sequencing and assembly.</title>
        <authorList>
            <consortium name="Aedes aegypti Genome Working Group (AGWG)"/>
            <person name="Matthews B.J."/>
        </authorList>
    </citation>
    <scope>NUCLEOTIDE SEQUENCE [LARGE SCALE GENOMIC DNA]</scope>
    <source>
        <strain evidence="11 12">LVP_AGWG</strain>
    </source>
</reference>
<keyword evidence="7" id="KW-0206">Cytoskeleton</keyword>
<comment type="similarity">
    <text evidence="2 10">Belongs to the tektin family.</text>
</comment>
<dbReference type="PRINTS" id="PR00511">
    <property type="entry name" value="TEKTIN"/>
</dbReference>
<evidence type="ECO:0000256" key="6">
    <source>
        <dbReference type="ARBA" id="ARBA00023069"/>
    </source>
</evidence>
<dbReference type="GO" id="GO:0005930">
    <property type="term" value="C:axoneme"/>
    <property type="evidence" value="ECO:0007669"/>
    <property type="project" value="UniProtKB-SubCell"/>
</dbReference>
<evidence type="ECO:0000256" key="3">
    <source>
        <dbReference type="ARBA" id="ARBA00022490"/>
    </source>
</evidence>
<sequence length="416" mass="48750">MSRRHCDDLVNQNLVLFGPGRPKYTPRDWDLNNRTKNVFSLNQQTLAERVICESERLIDETKFTTELNKNESDYRLKERIEDIRFRQDELKKQKKDAHIEEEALKVYKQRTLDAINTLQEIAVPICQKCVIMREMRQGVDLVLDDVDRELRKELDVINGAIELLHKLMEQGVEQLRRLRATIYLLDRDLSNKEKSVQIDEKNVELRHNQMGMKVYDGTVPLDPYNNTDPEWIEVTNTNIENTAKEINSAQTLRSYIDQVLKQAAEDIRHQVDRTNAAFCKRIAEVRYTKTKLENVHKETVHQVNELTRTVTKLEKEIAEKEGYVALAQVRMANRAHRPGIELCKDNVYNSLKKELAALRETVAKLDHMLVQSRATLRYLLNTQVMQEEEINLKTNSLKIDEVDCMTLRESLNFQNF</sequence>
<organism evidence="11 12">
    <name type="scientific">Aedes aegypti</name>
    <name type="common">Yellowfever mosquito</name>
    <name type="synonym">Culex aegypti</name>
    <dbReference type="NCBI Taxonomy" id="7159"/>
    <lineage>
        <taxon>Eukaryota</taxon>
        <taxon>Metazoa</taxon>
        <taxon>Ecdysozoa</taxon>
        <taxon>Arthropoda</taxon>
        <taxon>Hexapoda</taxon>
        <taxon>Insecta</taxon>
        <taxon>Pterygota</taxon>
        <taxon>Neoptera</taxon>
        <taxon>Endopterygota</taxon>
        <taxon>Diptera</taxon>
        <taxon>Nematocera</taxon>
        <taxon>Culicoidea</taxon>
        <taxon>Culicidae</taxon>
        <taxon>Culicinae</taxon>
        <taxon>Aedini</taxon>
        <taxon>Aedes</taxon>
        <taxon>Stegomyia</taxon>
    </lineage>
</organism>
<evidence type="ECO:0000256" key="8">
    <source>
        <dbReference type="ARBA" id="ARBA00023273"/>
    </source>
</evidence>